<proteinExistence type="predicted"/>
<comment type="caution">
    <text evidence="1">The sequence shown here is derived from an EMBL/GenBank/DDBJ whole genome shotgun (WGS) entry which is preliminary data.</text>
</comment>
<organism evidence="1 2">
    <name type="scientific">Rhizobium aquaticum</name>
    <dbReference type="NCBI Taxonomy" id="1549636"/>
    <lineage>
        <taxon>Bacteria</taxon>
        <taxon>Pseudomonadati</taxon>
        <taxon>Pseudomonadota</taxon>
        <taxon>Alphaproteobacteria</taxon>
        <taxon>Hyphomicrobiales</taxon>
        <taxon>Rhizobiaceae</taxon>
        <taxon>Rhizobium/Agrobacterium group</taxon>
        <taxon>Rhizobium</taxon>
    </lineage>
</organism>
<sequence length="291" mass="32945">MSLEDIIYHPRIAEARKVYLDRLIGLYSGDPHTVRLLIESGRFLVYHIAGVIDAGSDPDRRETWLTVKRLKQEMRLFGVASERHIDGLIARLCSTGFMQMKPAEQDRRVRILKPTEKLKAHDRDWLAAHFAPLMVLFPEHDYSALMGPDSDFHVAFRRSTIAFVPYAASLLLAMPDVMLYFNHAAGAVVQAELLRLTMEAPGFPDTAIPYAGIGDRFGVSRTHVRQLLIEAEAAGLVRLINRDKNRVQILPRQWASYDQGIGVGMYLNDLVYMATIRTMQRERSSELAVVA</sequence>
<dbReference type="EMBL" id="JBEPMB010000002">
    <property type="protein sequence ID" value="MET3613595.1"/>
    <property type="molecule type" value="Genomic_DNA"/>
</dbReference>
<evidence type="ECO:0000313" key="1">
    <source>
        <dbReference type="EMBL" id="MET3613595.1"/>
    </source>
</evidence>
<keyword evidence="2" id="KW-1185">Reference proteome</keyword>
<evidence type="ECO:0000313" key="2">
    <source>
        <dbReference type="Proteomes" id="UP001549047"/>
    </source>
</evidence>
<protein>
    <recommendedName>
        <fullName evidence="3">MarR family transcriptional regulator</fullName>
    </recommendedName>
</protein>
<dbReference type="Proteomes" id="UP001549047">
    <property type="component" value="Unassembled WGS sequence"/>
</dbReference>
<dbReference type="RefSeq" id="WP_354556121.1">
    <property type="nucleotide sequence ID" value="NZ_JBEPMB010000002.1"/>
</dbReference>
<name>A0ABV2J0Q0_9HYPH</name>
<accession>A0ABV2J0Q0</accession>
<evidence type="ECO:0008006" key="3">
    <source>
        <dbReference type="Google" id="ProtNLM"/>
    </source>
</evidence>
<reference evidence="1 2" key="1">
    <citation type="submission" date="2024-06" db="EMBL/GenBank/DDBJ databases">
        <title>Genomic Encyclopedia of Type Strains, Phase IV (KMG-IV): sequencing the most valuable type-strain genomes for metagenomic binning, comparative biology and taxonomic classification.</title>
        <authorList>
            <person name="Goeker M."/>
        </authorList>
    </citation>
    <scope>NUCLEOTIDE SEQUENCE [LARGE SCALE GENOMIC DNA]</scope>
    <source>
        <strain evidence="1 2">DSM 29780</strain>
    </source>
</reference>
<gene>
    <name evidence="1" type="ORF">ABID16_001924</name>
</gene>